<keyword evidence="10" id="KW-1185">Reference proteome</keyword>
<reference evidence="9 10" key="1">
    <citation type="submission" date="2015-01" db="EMBL/GenBank/DDBJ databases">
        <title>Genome sequence of Anoxybacillus ayderensis strain AB04.</title>
        <authorList>
            <person name="Belduz A.O."/>
            <person name="Canakci S."/>
            <person name="Chan K.-G."/>
            <person name="Kahar U.M."/>
            <person name="Yaakob A.S."/>
            <person name="Chan C.S."/>
            <person name="Goh K.M."/>
        </authorList>
    </citation>
    <scope>NUCLEOTIDE SEQUENCE [LARGE SCALE GENOMIC DNA]</scope>
    <source>
        <strain evidence="9 10">AB04</strain>
    </source>
</reference>
<gene>
    <name evidence="6 7" type="primary">dinG</name>
    <name evidence="9" type="ORF">JV16_02009</name>
</gene>
<dbReference type="FunFam" id="3.40.50.300:FF:000437">
    <property type="entry name" value="ATP-dependent DNA helicase DinG"/>
    <property type="match status" value="1"/>
</dbReference>
<proteinExistence type="inferred from homology"/>
<evidence type="ECO:0000313" key="10">
    <source>
        <dbReference type="Proteomes" id="UP000032047"/>
    </source>
</evidence>
<evidence type="ECO:0000256" key="1">
    <source>
        <dbReference type="ARBA" id="ARBA00022722"/>
    </source>
</evidence>
<dbReference type="SUPFAM" id="SSF53098">
    <property type="entry name" value="Ribonuclease H-like"/>
    <property type="match status" value="1"/>
</dbReference>
<dbReference type="SMART" id="SM00487">
    <property type="entry name" value="DEXDc"/>
    <property type="match status" value="1"/>
</dbReference>
<dbReference type="InterPro" id="IPR013520">
    <property type="entry name" value="Ribonucl_H"/>
</dbReference>
<dbReference type="GO" id="GO:0003677">
    <property type="term" value="F:DNA binding"/>
    <property type="evidence" value="ECO:0007669"/>
    <property type="project" value="InterPro"/>
</dbReference>
<dbReference type="PROSITE" id="PS51193">
    <property type="entry name" value="HELICASE_ATP_BIND_2"/>
    <property type="match status" value="1"/>
</dbReference>
<feature type="domain" description="Helicase ATP-binding" evidence="8">
    <location>
        <begin position="243"/>
        <end position="504"/>
    </location>
</feature>
<dbReference type="GO" id="GO:0006260">
    <property type="term" value="P:DNA replication"/>
    <property type="evidence" value="ECO:0007669"/>
    <property type="project" value="InterPro"/>
</dbReference>
<keyword evidence="5 6" id="KW-0067">ATP-binding</keyword>
<evidence type="ECO:0000256" key="3">
    <source>
        <dbReference type="ARBA" id="ARBA00022801"/>
    </source>
</evidence>
<keyword evidence="4 6" id="KW-0269">Exonuclease</keyword>
<dbReference type="EMBL" id="JXTG01000010">
    <property type="protein sequence ID" value="KIP20909.1"/>
    <property type="molecule type" value="Genomic_DNA"/>
</dbReference>
<dbReference type="InterPro" id="IPR027417">
    <property type="entry name" value="P-loop_NTPase"/>
</dbReference>
<evidence type="ECO:0000259" key="8">
    <source>
        <dbReference type="PROSITE" id="PS51193"/>
    </source>
</evidence>
<evidence type="ECO:0000256" key="5">
    <source>
        <dbReference type="ARBA" id="ARBA00022840"/>
    </source>
</evidence>
<keyword evidence="3 6" id="KW-0378">Hydrolase</keyword>
<dbReference type="GO" id="GO:0005524">
    <property type="term" value="F:ATP binding"/>
    <property type="evidence" value="ECO:0007669"/>
    <property type="project" value="UniProtKB-UniRule"/>
</dbReference>
<dbReference type="PANTHER" id="PTHR11472:SF34">
    <property type="entry name" value="REGULATOR OF TELOMERE ELONGATION HELICASE 1"/>
    <property type="match status" value="1"/>
</dbReference>
<dbReference type="InterPro" id="IPR014013">
    <property type="entry name" value="Helic_SF1/SF2_ATP-bd_DinG/Rad3"/>
</dbReference>
<dbReference type="AlphaFoldDB" id="A0A0D0HLA7"/>
<dbReference type="PATRIC" id="fig|265546.4.peg.2010"/>
<dbReference type="SMART" id="SM00491">
    <property type="entry name" value="HELICc2"/>
    <property type="match status" value="1"/>
</dbReference>
<dbReference type="GO" id="GO:0003678">
    <property type="term" value="F:DNA helicase activity"/>
    <property type="evidence" value="ECO:0007669"/>
    <property type="project" value="TreeGrafter"/>
</dbReference>
<evidence type="ECO:0000256" key="4">
    <source>
        <dbReference type="ARBA" id="ARBA00022839"/>
    </source>
</evidence>
<dbReference type="Gene3D" id="3.30.420.10">
    <property type="entry name" value="Ribonuclease H-like superfamily/Ribonuclease H"/>
    <property type="match status" value="1"/>
</dbReference>
<evidence type="ECO:0000256" key="7">
    <source>
        <dbReference type="RuleBase" id="RU364106"/>
    </source>
</evidence>
<dbReference type="InterPro" id="IPR012337">
    <property type="entry name" value="RNaseH-like_sf"/>
</dbReference>
<dbReference type="Pfam" id="PF13307">
    <property type="entry name" value="Helicase_C_2"/>
    <property type="match status" value="1"/>
</dbReference>
<protein>
    <recommendedName>
        <fullName evidence="6 7">3'-5' exonuclease DinG</fullName>
        <ecNumber evidence="6 7">3.1.-.-</ecNumber>
    </recommendedName>
</protein>
<keyword evidence="2 6" id="KW-0547">Nucleotide-binding</keyword>
<dbReference type="Gene3D" id="3.40.50.300">
    <property type="entry name" value="P-loop containing nucleotide triphosphate hydrolases"/>
    <property type="match status" value="2"/>
</dbReference>
<dbReference type="SUPFAM" id="SSF52540">
    <property type="entry name" value="P-loop containing nucleoside triphosphate hydrolases"/>
    <property type="match status" value="1"/>
</dbReference>
<dbReference type="InterPro" id="IPR045028">
    <property type="entry name" value="DinG/Rad3-like"/>
</dbReference>
<dbReference type="PANTHER" id="PTHR11472">
    <property type="entry name" value="DNA REPAIR DEAD HELICASE RAD3/XP-D SUBFAMILY MEMBER"/>
    <property type="match status" value="1"/>
</dbReference>
<dbReference type="CDD" id="cd06127">
    <property type="entry name" value="DEDDh"/>
    <property type="match status" value="1"/>
</dbReference>
<dbReference type="NCBIfam" id="NF005981">
    <property type="entry name" value="PRK08074.1"/>
    <property type="match status" value="1"/>
</dbReference>
<comment type="caution">
    <text evidence="9">The sequence shown here is derived from an EMBL/GenBank/DDBJ whole genome shotgun (WGS) entry which is preliminary data.</text>
</comment>
<evidence type="ECO:0000256" key="6">
    <source>
        <dbReference type="HAMAP-Rule" id="MF_02206"/>
    </source>
</evidence>
<dbReference type="HAMAP" id="MF_02206">
    <property type="entry name" value="DinG_exonucl"/>
    <property type="match status" value="1"/>
</dbReference>
<dbReference type="InterPro" id="IPR006054">
    <property type="entry name" value="DnaQ"/>
</dbReference>
<evidence type="ECO:0000256" key="2">
    <source>
        <dbReference type="ARBA" id="ARBA00022741"/>
    </source>
</evidence>
<keyword evidence="1 6" id="KW-0540">Nuclease</keyword>
<name>A0A0D0HLA7_9BACL</name>
<dbReference type="Pfam" id="PF00929">
    <property type="entry name" value="RNase_T"/>
    <property type="match status" value="1"/>
</dbReference>
<dbReference type="InterPro" id="IPR014001">
    <property type="entry name" value="Helicase_ATP-bd"/>
</dbReference>
<dbReference type="FunFam" id="3.30.420.10:FF:000045">
    <property type="entry name" value="3'-5' exonuclease DinG"/>
    <property type="match status" value="1"/>
</dbReference>
<dbReference type="RefSeq" id="WP_021094983.1">
    <property type="nucleotide sequence ID" value="NZ_ANOC01000031.1"/>
</dbReference>
<comment type="function">
    <text evidence="6 7">3'-5' exonuclease.</text>
</comment>
<comment type="similarity">
    <text evidence="6 7">Belongs to the helicase family. DinG subfamily. Type 2 sub-subfamily.</text>
</comment>
<dbReference type="NCBIfam" id="TIGR01407">
    <property type="entry name" value="dinG_rel"/>
    <property type="match status" value="1"/>
</dbReference>
<dbReference type="GO" id="GO:0016818">
    <property type="term" value="F:hydrolase activity, acting on acid anhydrides, in phosphorus-containing anhydrides"/>
    <property type="evidence" value="ECO:0007669"/>
    <property type="project" value="InterPro"/>
</dbReference>
<dbReference type="GO" id="GO:0008408">
    <property type="term" value="F:3'-5' exonuclease activity"/>
    <property type="evidence" value="ECO:0007669"/>
    <property type="project" value="UniProtKB-UniRule"/>
</dbReference>
<dbReference type="InterPro" id="IPR006310">
    <property type="entry name" value="DinG"/>
</dbReference>
<sequence>MNDRFVVVDIETTGNAPKKEDRIIQIGFVVIEDGKVSERFSTFIQPERDIPPFIQQLTGINDTMVHDAPSFHHIAPMLVEKWEGAYFVAHNVHFDWAFLQEEFIRSGVQPPTCRLLDTVELARFLMPTQSSYKLSHLAESLSLAHDRPHQADYDAEATAQLLLFLLHKLSRLPLVTLKQLRRHSQPLKSDLTALFNHFIAKKERTVQPDESVVEYEGIALKAWFLPKREERNEHVPSFSQWLATNPFVAPFEYRDGQQQMMIDVNEALQTCQHALIEAGTGVGKTLAYLLPAAFYAVTQQRPVVISTHTLQLQKQMIEKELPRVAKLVPFSFTTAMLKGKRNYMSVRKFARTLKHVDANYDIALTKCQLLVWLTETETGDVDELNLTAGGALFWEEVHSDETNEEHDFFVRAKEKAKHAHVIITNHSFVMHDLTADEKFLPPHEQLIIDEAHHLEDVAAHFFGRHVSYEYVRLLWTRMNDIATVHQMGALRSLLGDLEYELNQLFQSLRHYVLRRQKGDGRIRYRFVPWKEYGKEWSGTIELLMRIMSDVQQLSYMMNDVPKEDVKPFTTFIDVLYTLQHLLTSDDDDIVRWLEVDTKAAVNAVTVISQPLDLAQFFADQLFSRKRSVILTSATLTTNNRFSFMISRLGLDDFYPFTRTIPSPFSYEKQAALMVPTDLPTFPSATVEQYAEQAAQQIIRIAKHTKGRMLVLFTSYELLKQTYAFAKQLNDEQSFVLLAQGVSGGNAAKLTRHFQQFEQAILFGTSSFWEGVDLPGDEVTCVVIVRLPFAPPDDPVMAAKSDYIRSKGGNPFYDLSLPQAILRFKQGFGRLIRTKEDRGIIFVLDQRLLTASYSKYFLQSLPPIRVYHAPLTELLQHVNEWL</sequence>
<dbReference type="SMART" id="SM00479">
    <property type="entry name" value="EXOIII"/>
    <property type="match status" value="1"/>
</dbReference>
<feature type="binding site" evidence="6">
    <location>
        <begin position="278"/>
        <end position="285"/>
    </location>
    <ligand>
        <name>ATP</name>
        <dbReference type="ChEBI" id="CHEBI:30616"/>
    </ligand>
</feature>
<dbReference type="InterPro" id="IPR006555">
    <property type="entry name" value="ATP-dep_Helicase_C"/>
</dbReference>
<evidence type="ECO:0000313" key="9">
    <source>
        <dbReference type="EMBL" id="KIP20909.1"/>
    </source>
</evidence>
<organism evidence="9 10">
    <name type="scientific">Anoxybacillus ayderensis</name>
    <dbReference type="NCBI Taxonomy" id="265546"/>
    <lineage>
        <taxon>Bacteria</taxon>
        <taxon>Bacillati</taxon>
        <taxon>Bacillota</taxon>
        <taxon>Bacilli</taxon>
        <taxon>Bacillales</taxon>
        <taxon>Anoxybacillaceae</taxon>
        <taxon>Anoxybacillus</taxon>
    </lineage>
</organism>
<dbReference type="NCBIfam" id="TIGR00573">
    <property type="entry name" value="dnaq"/>
    <property type="match status" value="1"/>
</dbReference>
<dbReference type="Proteomes" id="UP000032047">
    <property type="component" value="Unassembled WGS sequence"/>
</dbReference>
<dbReference type="EC" id="3.1.-.-" evidence="6 7"/>
<accession>A0A0D0HLA7</accession>
<dbReference type="InterPro" id="IPR036397">
    <property type="entry name" value="RNaseH_sf"/>
</dbReference>
<feature type="short sequence motif" description="DEAH box" evidence="6">
    <location>
        <begin position="449"/>
        <end position="452"/>
    </location>
</feature>
<dbReference type="GO" id="GO:0003887">
    <property type="term" value="F:DNA-directed DNA polymerase activity"/>
    <property type="evidence" value="ECO:0007669"/>
    <property type="project" value="InterPro"/>
</dbReference>